<proteinExistence type="inferred from homology"/>
<protein>
    <recommendedName>
        <fullName evidence="3">t-SNARE coiled-coil homology domain-containing protein</fullName>
    </recommendedName>
</protein>
<dbReference type="GO" id="GO:0006886">
    <property type="term" value="P:intracellular protein transport"/>
    <property type="evidence" value="ECO:0007669"/>
    <property type="project" value="TreeGrafter"/>
</dbReference>
<name>A0A4D9D554_9STRA</name>
<dbReference type="Proteomes" id="UP000355283">
    <property type="component" value="Unassembled WGS sequence"/>
</dbReference>
<dbReference type="CDD" id="cd15840">
    <property type="entry name" value="SNARE_Qa"/>
    <property type="match status" value="1"/>
</dbReference>
<dbReference type="InterPro" id="IPR045242">
    <property type="entry name" value="Syntaxin"/>
</dbReference>
<dbReference type="SMART" id="SM00397">
    <property type="entry name" value="t_SNARE"/>
    <property type="match status" value="1"/>
</dbReference>
<dbReference type="PANTHER" id="PTHR19957">
    <property type="entry name" value="SYNTAXIN"/>
    <property type="match status" value="1"/>
</dbReference>
<feature type="region of interest" description="Disordered" evidence="2">
    <location>
        <begin position="129"/>
        <end position="193"/>
    </location>
</feature>
<feature type="region of interest" description="Disordered" evidence="2">
    <location>
        <begin position="1"/>
        <end position="64"/>
    </location>
</feature>
<dbReference type="GO" id="GO:0031201">
    <property type="term" value="C:SNARE complex"/>
    <property type="evidence" value="ECO:0007669"/>
    <property type="project" value="TreeGrafter"/>
</dbReference>
<feature type="domain" description="T-SNARE coiled-coil homology" evidence="3">
    <location>
        <begin position="424"/>
        <end position="486"/>
    </location>
</feature>
<dbReference type="Pfam" id="PF06398">
    <property type="entry name" value="Pex24p"/>
    <property type="match status" value="1"/>
</dbReference>
<reference evidence="4 5" key="1">
    <citation type="submission" date="2019-01" db="EMBL/GenBank/DDBJ databases">
        <title>Nuclear Genome Assembly of the Microalgal Biofuel strain Nannochloropsis salina CCMP1776.</title>
        <authorList>
            <person name="Hovde B."/>
        </authorList>
    </citation>
    <scope>NUCLEOTIDE SEQUENCE [LARGE SCALE GENOMIC DNA]</scope>
    <source>
        <strain evidence="4 5">CCMP1776</strain>
    </source>
</reference>
<sequence length="500" mass="53579">MEHQQEPSPFRQSSSSSKSNRLKNIGRSGGWGKNYAAEASTVPASHTNKVPASTSLPPAPRSNRQEILVEVYEHERWSRKADSWIPSDAPSRAHWCSALGEPSQAPGEMTPPADFGWVSNWRVAISASISPSPNPTPEKPCSSSTSAAPTTASFSGPPGPVLQDRGGWEYATHPDKFNRPERAPRGEEKWSDRARRRRWIRLARHKSWLPAVTAPEELGQQARDGLKGLVRGRRTVQELCGLLGTRRDSSDLRSKLFSLVDMVRQHGREIEHVLRSLRGKGGEGGGEGGRAMGEVKKWKNDLGREQRLFDDVVRNVERRCRSVPLASLPGGGLTSSEACTGPAGAGAAADTGGGSGARGEALITAGGPGGGGAAAASLSAFSSAPATLPGPYAGWAGHGRGERSAQEEALLKQLQFQDEEEVMLALAQERELAIREVTSHLVELKDVFSDFAELVQGQQEGVDAVCRNVEVAHAKTEQGYEAILKANEGQRAETGGCVLS</sequence>
<dbReference type="PROSITE" id="PS50192">
    <property type="entry name" value="T_SNARE"/>
    <property type="match status" value="1"/>
</dbReference>
<dbReference type="Gene3D" id="1.20.5.110">
    <property type="match status" value="1"/>
</dbReference>
<dbReference type="GO" id="GO:0000149">
    <property type="term" value="F:SNARE binding"/>
    <property type="evidence" value="ECO:0007669"/>
    <property type="project" value="TreeGrafter"/>
</dbReference>
<evidence type="ECO:0000259" key="3">
    <source>
        <dbReference type="PROSITE" id="PS50192"/>
    </source>
</evidence>
<dbReference type="InterPro" id="IPR000727">
    <property type="entry name" value="T_SNARE_dom"/>
</dbReference>
<keyword evidence="5" id="KW-1185">Reference proteome</keyword>
<feature type="compositionally biased region" description="Polar residues" evidence="2">
    <location>
        <begin position="1"/>
        <end position="12"/>
    </location>
</feature>
<evidence type="ECO:0000313" key="5">
    <source>
        <dbReference type="Proteomes" id="UP000355283"/>
    </source>
</evidence>
<evidence type="ECO:0000256" key="2">
    <source>
        <dbReference type="SAM" id="MobiDB-lite"/>
    </source>
</evidence>
<dbReference type="GO" id="GO:0012505">
    <property type="term" value="C:endomembrane system"/>
    <property type="evidence" value="ECO:0007669"/>
    <property type="project" value="TreeGrafter"/>
</dbReference>
<evidence type="ECO:0000256" key="1">
    <source>
        <dbReference type="ARBA" id="ARBA00009063"/>
    </source>
</evidence>
<dbReference type="InterPro" id="IPR010989">
    <property type="entry name" value="SNARE"/>
</dbReference>
<dbReference type="AlphaFoldDB" id="A0A4D9D554"/>
<dbReference type="GO" id="GO:0005484">
    <property type="term" value="F:SNAP receptor activity"/>
    <property type="evidence" value="ECO:0007669"/>
    <property type="project" value="TreeGrafter"/>
</dbReference>
<dbReference type="GO" id="GO:0048278">
    <property type="term" value="P:vesicle docking"/>
    <property type="evidence" value="ECO:0007669"/>
    <property type="project" value="TreeGrafter"/>
</dbReference>
<feature type="compositionally biased region" description="Basic and acidic residues" evidence="2">
    <location>
        <begin position="172"/>
        <end position="193"/>
    </location>
</feature>
<dbReference type="EMBL" id="SDOX01000007">
    <property type="protein sequence ID" value="TFJ86861.1"/>
    <property type="molecule type" value="Genomic_DNA"/>
</dbReference>
<dbReference type="GO" id="GO:0006906">
    <property type="term" value="P:vesicle fusion"/>
    <property type="evidence" value="ECO:0007669"/>
    <property type="project" value="TreeGrafter"/>
</dbReference>
<dbReference type="PANTHER" id="PTHR19957:SF38">
    <property type="entry name" value="LD27581P"/>
    <property type="match status" value="1"/>
</dbReference>
<accession>A0A4D9D554</accession>
<organism evidence="4 5">
    <name type="scientific">Nannochloropsis salina CCMP1776</name>
    <dbReference type="NCBI Taxonomy" id="1027361"/>
    <lineage>
        <taxon>Eukaryota</taxon>
        <taxon>Sar</taxon>
        <taxon>Stramenopiles</taxon>
        <taxon>Ochrophyta</taxon>
        <taxon>Eustigmatophyceae</taxon>
        <taxon>Eustigmatales</taxon>
        <taxon>Monodopsidaceae</taxon>
        <taxon>Microchloropsis</taxon>
        <taxon>Microchloropsis salina</taxon>
    </lineage>
</organism>
<comment type="similarity">
    <text evidence="1">Belongs to the syntaxin family.</text>
</comment>
<dbReference type="InterPro" id="IPR010482">
    <property type="entry name" value="TECPR1-like_DysF"/>
</dbReference>
<feature type="compositionally biased region" description="Low complexity" evidence="2">
    <location>
        <begin position="142"/>
        <end position="156"/>
    </location>
</feature>
<dbReference type="SMART" id="SM00694">
    <property type="entry name" value="DysFC"/>
    <property type="match status" value="1"/>
</dbReference>
<gene>
    <name evidence="4" type="ORF">NSK_001949</name>
</gene>
<dbReference type="GO" id="GO:0098588">
    <property type="term" value="C:bounding membrane of organelle"/>
    <property type="evidence" value="ECO:0007669"/>
    <property type="project" value="UniProtKB-ARBA"/>
</dbReference>
<feature type="compositionally biased region" description="Polar residues" evidence="2">
    <location>
        <begin position="42"/>
        <end position="56"/>
    </location>
</feature>
<dbReference type="OrthoDB" id="75754at2759"/>
<dbReference type="SUPFAM" id="SSF47661">
    <property type="entry name" value="t-snare proteins"/>
    <property type="match status" value="1"/>
</dbReference>
<comment type="caution">
    <text evidence="4">The sequence shown here is derived from an EMBL/GenBank/DDBJ whole genome shotgun (WGS) entry which is preliminary data.</text>
</comment>
<evidence type="ECO:0000313" key="4">
    <source>
        <dbReference type="EMBL" id="TFJ86861.1"/>
    </source>
</evidence>
<dbReference type="InterPro" id="IPR006614">
    <property type="entry name" value="Peroxin/Ferlin"/>
</dbReference>